<evidence type="ECO:0000256" key="9">
    <source>
        <dbReference type="ARBA" id="ARBA00023136"/>
    </source>
</evidence>
<dbReference type="PANTHER" id="PTHR35091:SF2">
    <property type="entry name" value="FLAGELLAR PROTEIN FLIL"/>
    <property type="match status" value="1"/>
</dbReference>
<dbReference type="OrthoDB" id="7304620at2"/>
<feature type="region of interest" description="Disordered" evidence="11">
    <location>
        <begin position="64"/>
        <end position="97"/>
    </location>
</feature>
<keyword evidence="12" id="KW-0282">Flagellum</keyword>
<keyword evidence="4" id="KW-1003">Cell membrane</keyword>
<dbReference type="PANTHER" id="PTHR35091">
    <property type="entry name" value="FLAGELLAR PROTEIN FLIL"/>
    <property type="match status" value="1"/>
</dbReference>
<keyword evidence="12" id="KW-0969">Cilium</keyword>
<dbReference type="EMBL" id="CP029479">
    <property type="protein sequence ID" value="AWM77807.1"/>
    <property type="molecule type" value="Genomic_DNA"/>
</dbReference>
<evidence type="ECO:0000256" key="2">
    <source>
        <dbReference type="ARBA" id="ARBA00004162"/>
    </source>
</evidence>
<dbReference type="Proteomes" id="UP000247763">
    <property type="component" value="Chromosome"/>
</dbReference>
<dbReference type="KEGG" id="phb:HYN04_08535"/>
<keyword evidence="12" id="KW-0966">Cell projection</keyword>
<evidence type="ECO:0000256" key="10">
    <source>
        <dbReference type="RuleBase" id="RU364125"/>
    </source>
</evidence>
<evidence type="ECO:0000256" key="4">
    <source>
        <dbReference type="ARBA" id="ARBA00022475"/>
    </source>
</evidence>
<dbReference type="AlphaFoldDB" id="A0A2Z3HPT5"/>
<keyword evidence="6 10" id="KW-0812">Transmembrane</keyword>
<dbReference type="InterPro" id="IPR005503">
    <property type="entry name" value="FliL"/>
</dbReference>
<feature type="compositionally biased region" description="Basic and acidic residues" evidence="11">
    <location>
        <begin position="65"/>
        <end position="92"/>
    </location>
</feature>
<dbReference type="GO" id="GO:0009425">
    <property type="term" value="C:bacterial-type flagellum basal body"/>
    <property type="evidence" value="ECO:0007669"/>
    <property type="project" value="InterPro"/>
</dbReference>
<dbReference type="GO" id="GO:0006935">
    <property type="term" value="P:chemotaxis"/>
    <property type="evidence" value="ECO:0007669"/>
    <property type="project" value="UniProtKB-KW"/>
</dbReference>
<name>A0A2Z3HPT5_9CAUL</name>
<keyword evidence="9 10" id="KW-0472">Membrane</keyword>
<gene>
    <name evidence="12" type="ORF">HYN04_08535</name>
</gene>
<sequence length="208" mass="22119">MAKPPKNSESEEVDLEGAEGGEEGGGKKKPPLKLIIIAAAAALVLVGGGAGAYFVFFKKPPAAEAKGEKKGEEKKGGEKEKKKGEGEKKEGDAAAGDKAVVLSEGPDGVVFCALPNMVANMQAGDGRPTYLKLKVTLEAPDQETADLIQPAMPRLQDMFQTFLRELRPEDLQGSQGSYQLKGEILRRVNMVIAPAKVKSVLIEEMLIS</sequence>
<proteinExistence type="inferred from homology"/>
<evidence type="ECO:0000256" key="11">
    <source>
        <dbReference type="SAM" id="MobiDB-lite"/>
    </source>
</evidence>
<dbReference type="RefSeq" id="WP_110450374.1">
    <property type="nucleotide sequence ID" value="NZ_CP029479.1"/>
</dbReference>
<keyword evidence="8 10" id="KW-1133">Transmembrane helix</keyword>
<dbReference type="GO" id="GO:0071978">
    <property type="term" value="P:bacterial-type flagellum-dependent swarming motility"/>
    <property type="evidence" value="ECO:0007669"/>
    <property type="project" value="TreeGrafter"/>
</dbReference>
<comment type="subcellular location">
    <subcellularLocation>
        <location evidence="10">Cell inner membrane</location>
    </subcellularLocation>
    <subcellularLocation>
        <location evidence="2">Cell membrane</location>
        <topology evidence="2">Single-pass membrane protein</topology>
    </subcellularLocation>
</comment>
<keyword evidence="7 10" id="KW-0283">Flagellar rotation</keyword>
<feature type="transmembrane region" description="Helical" evidence="10">
    <location>
        <begin position="34"/>
        <end position="56"/>
    </location>
</feature>
<keyword evidence="10" id="KW-0997">Cell inner membrane</keyword>
<evidence type="ECO:0000256" key="7">
    <source>
        <dbReference type="ARBA" id="ARBA00022779"/>
    </source>
</evidence>
<comment type="function">
    <text evidence="1 10">Controls the rotational direction of flagella during chemotaxis.</text>
</comment>
<evidence type="ECO:0000256" key="1">
    <source>
        <dbReference type="ARBA" id="ARBA00002254"/>
    </source>
</evidence>
<evidence type="ECO:0000313" key="13">
    <source>
        <dbReference type="Proteomes" id="UP000247763"/>
    </source>
</evidence>
<feature type="region of interest" description="Disordered" evidence="11">
    <location>
        <begin position="1"/>
        <end position="29"/>
    </location>
</feature>
<evidence type="ECO:0000256" key="5">
    <source>
        <dbReference type="ARBA" id="ARBA00022500"/>
    </source>
</evidence>
<keyword evidence="5 10" id="KW-0145">Chemotaxis</keyword>
<evidence type="ECO:0000256" key="8">
    <source>
        <dbReference type="ARBA" id="ARBA00022989"/>
    </source>
</evidence>
<accession>A0A2Z3HPT5</accession>
<evidence type="ECO:0000256" key="6">
    <source>
        <dbReference type="ARBA" id="ARBA00022692"/>
    </source>
</evidence>
<comment type="similarity">
    <text evidence="3 10">Belongs to the FliL family.</text>
</comment>
<organism evidence="12 13">
    <name type="scientific">Phenylobacterium parvum</name>
    <dbReference type="NCBI Taxonomy" id="2201350"/>
    <lineage>
        <taxon>Bacteria</taxon>
        <taxon>Pseudomonadati</taxon>
        <taxon>Pseudomonadota</taxon>
        <taxon>Alphaproteobacteria</taxon>
        <taxon>Caulobacterales</taxon>
        <taxon>Caulobacteraceae</taxon>
        <taxon>Phenylobacterium</taxon>
    </lineage>
</organism>
<dbReference type="GO" id="GO:0005886">
    <property type="term" value="C:plasma membrane"/>
    <property type="evidence" value="ECO:0007669"/>
    <property type="project" value="UniProtKB-SubCell"/>
</dbReference>
<feature type="compositionally biased region" description="Acidic residues" evidence="11">
    <location>
        <begin position="10"/>
        <end position="22"/>
    </location>
</feature>
<protein>
    <recommendedName>
        <fullName evidence="10">Flagellar protein FliL</fullName>
    </recommendedName>
</protein>
<keyword evidence="13" id="KW-1185">Reference proteome</keyword>
<dbReference type="Pfam" id="PF03748">
    <property type="entry name" value="FliL"/>
    <property type="match status" value="1"/>
</dbReference>
<reference evidence="13" key="1">
    <citation type="submission" date="2018-05" db="EMBL/GenBank/DDBJ databases">
        <title>Genome sequencing of Phenylobacterium sp. HYN0004.</title>
        <authorList>
            <person name="Yi H."/>
            <person name="Baek C."/>
        </authorList>
    </citation>
    <scope>NUCLEOTIDE SEQUENCE [LARGE SCALE GENOMIC DNA]</scope>
    <source>
        <strain evidence="13">HYN0004</strain>
    </source>
</reference>
<evidence type="ECO:0000313" key="12">
    <source>
        <dbReference type="EMBL" id="AWM77807.1"/>
    </source>
</evidence>
<evidence type="ECO:0000256" key="3">
    <source>
        <dbReference type="ARBA" id="ARBA00008281"/>
    </source>
</evidence>